<feature type="compositionally biased region" description="Basic and acidic residues" evidence="1">
    <location>
        <begin position="104"/>
        <end position="127"/>
    </location>
</feature>
<gene>
    <name evidence="2" type="ORF">ERUC_LOCUS42053</name>
</gene>
<feature type="compositionally biased region" description="Basic and acidic residues" evidence="1">
    <location>
        <begin position="79"/>
        <end position="90"/>
    </location>
</feature>
<feature type="region of interest" description="Disordered" evidence="1">
    <location>
        <begin position="313"/>
        <end position="345"/>
    </location>
</feature>
<accession>A0ABC8M059</accession>
<dbReference type="Proteomes" id="UP001642260">
    <property type="component" value="Unassembled WGS sequence"/>
</dbReference>
<dbReference type="EMBL" id="CAKOAT010841820">
    <property type="protein sequence ID" value="CAH8389570.1"/>
    <property type="molecule type" value="Genomic_DNA"/>
</dbReference>
<evidence type="ECO:0000313" key="2">
    <source>
        <dbReference type="EMBL" id="CAH8389570.1"/>
    </source>
</evidence>
<feature type="compositionally biased region" description="Basic and acidic residues" evidence="1">
    <location>
        <begin position="406"/>
        <end position="419"/>
    </location>
</feature>
<evidence type="ECO:0000313" key="3">
    <source>
        <dbReference type="Proteomes" id="UP001642260"/>
    </source>
</evidence>
<sequence>MEEEDSWQEDQSMLDEESSYEDDQWSNDGSNTDFEEDPYEEDPEPVPPDPYQDEDISTDWSRKEPESEGYESGSWQEETEVKSCLEKPEDWDHEADEDTQSQYDAKEDSWEALTHTDPDQDIEERPWTEVPYSDPEARQALPLNSYHENGSWWEEIDSPISEDEAREYGHDFEGQRSQYGLTEEEEALSETGRNVQEIQLTLAEEEEVESEAGRNISELKKHSINFSGYGQRDEEYLEWEDEMETLFQSHHVPEEEKLSYATKTLTGPALYWWNKEQYTVWYYQEPEHTWESFKSEMLKGFVKKISEQEYQSPESVVHSGYTPTSTQSFKAGSKQAHHSPQKIKPAVEKKTIKKQEGSQLSSLQLLKVPETSTYPKGTLTPGRKKAGFVLEKTEPQAEDEAMVQDGRPKNAEKVQESQKQHLSCPQNVEEDVRSIKRTHAPKEQIILQLAETIWIISFQTQI</sequence>
<feature type="compositionally biased region" description="Polar residues" evidence="1">
    <location>
        <begin position="321"/>
        <end position="330"/>
    </location>
</feature>
<dbReference type="AlphaFoldDB" id="A0ABC8M059"/>
<feature type="region of interest" description="Disordered" evidence="1">
    <location>
        <begin position="403"/>
        <end position="428"/>
    </location>
</feature>
<proteinExistence type="predicted"/>
<evidence type="ECO:0000256" key="1">
    <source>
        <dbReference type="SAM" id="MobiDB-lite"/>
    </source>
</evidence>
<name>A0ABC8M059_ERUVS</name>
<comment type="caution">
    <text evidence="2">The sequence shown here is derived from an EMBL/GenBank/DDBJ whole genome shotgun (WGS) entry which is preliminary data.</text>
</comment>
<feature type="region of interest" description="Disordered" evidence="1">
    <location>
        <begin position="1"/>
        <end position="149"/>
    </location>
</feature>
<feature type="compositionally biased region" description="Acidic residues" evidence="1">
    <location>
        <begin position="1"/>
        <end position="25"/>
    </location>
</feature>
<feature type="compositionally biased region" description="Acidic residues" evidence="1">
    <location>
        <begin position="33"/>
        <end position="44"/>
    </location>
</feature>
<reference evidence="2 3" key="1">
    <citation type="submission" date="2022-03" db="EMBL/GenBank/DDBJ databases">
        <authorList>
            <person name="Macdonald S."/>
            <person name="Ahmed S."/>
            <person name="Newling K."/>
        </authorList>
    </citation>
    <scope>NUCLEOTIDE SEQUENCE [LARGE SCALE GENOMIC DNA]</scope>
</reference>
<organism evidence="2 3">
    <name type="scientific">Eruca vesicaria subsp. sativa</name>
    <name type="common">Garden rocket</name>
    <name type="synonym">Eruca sativa</name>
    <dbReference type="NCBI Taxonomy" id="29727"/>
    <lineage>
        <taxon>Eukaryota</taxon>
        <taxon>Viridiplantae</taxon>
        <taxon>Streptophyta</taxon>
        <taxon>Embryophyta</taxon>
        <taxon>Tracheophyta</taxon>
        <taxon>Spermatophyta</taxon>
        <taxon>Magnoliopsida</taxon>
        <taxon>eudicotyledons</taxon>
        <taxon>Gunneridae</taxon>
        <taxon>Pentapetalae</taxon>
        <taxon>rosids</taxon>
        <taxon>malvids</taxon>
        <taxon>Brassicales</taxon>
        <taxon>Brassicaceae</taxon>
        <taxon>Brassiceae</taxon>
        <taxon>Eruca</taxon>
    </lineage>
</organism>
<keyword evidence="3" id="KW-1185">Reference proteome</keyword>
<protein>
    <submittedName>
        <fullName evidence="2">Uncharacterized protein</fullName>
    </submittedName>
</protein>